<keyword evidence="10" id="KW-1185">Reference proteome</keyword>
<dbReference type="InterPro" id="IPR003657">
    <property type="entry name" value="WRKY_dom"/>
</dbReference>
<evidence type="ECO:0000256" key="6">
    <source>
        <dbReference type="ARBA" id="ARBA00023242"/>
    </source>
</evidence>
<keyword evidence="6" id="KW-0539">Nucleus</keyword>
<dbReference type="GO" id="GO:0005634">
    <property type="term" value="C:nucleus"/>
    <property type="evidence" value="ECO:0007669"/>
    <property type="project" value="UniProtKB-SubCell"/>
</dbReference>
<dbReference type="AlphaFoldDB" id="A0A8J5F992"/>
<accession>A0A8J5F992</accession>
<evidence type="ECO:0000256" key="4">
    <source>
        <dbReference type="ARBA" id="ARBA00023125"/>
    </source>
</evidence>
<evidence type="ECO:0000256" key="1">
    <source>
        <dbReference type="ARBA" id="ARBA00004123"/>
    </source>
</evidence>
<dbReference type="PANTHER" id="PTHR31221:SF309">
    <property type="entry name" value="WRKY TRANSCRIPTION FACTOR 32-RELATED"/>
    <property type="match status" value="1"/>
</dbReference>
<feature type="compositionally biased region" description="Low complexity" evidence="7">
    <location>
        <begin position="303"/>
        <end position="320"/>
    </location>
</feature>
<gene>
    <name evidence="9" type="ORF">ZIOFF_059413</name>
</gene>
<feature type="compositionally biased region" description="Polar residues" evidence="7">
    <location>
        <begin position="321"/>
        <end position="339"/>
    </location>
</feature>
<keyword evidence="4" id="KW-0238">DNA-binding</keyword>
<dbReference type="GO" id="GO:0003700">
    <property type="term" value="F:DNA-binding transcription factor activity"/>
    <property type="evidence" value="ECO:0007669"/>
    <property type="project" value="InterPro"/>
</dbReference>
<comment type="caution">
    <text evidence="9">The sequence shown here is derived from an EMBL/GenBank/DDBJ whole genome shotgun (WGS) entry which is preliminary data.</text>
</comment>
<dbReference type="Pfam" id="PF03106">
    <property type="entry name" value="WRKY"/>
    <property type="match status" value="2"/>
</dbReference>
<feature type="compositionally biased region" description="Basic and acidic residues" evidence="7">
    <location>
        <begin position="249"/>
        <end position="264"/>
    </location>
</feature>
<evidence type="ECO:0000256" key="5">
    <source>
        <dbReference type="ARBA" id="ARBA00023163"/>
    </source>
</evidence>
<dbReference type="Proteomes" id="UP000734854">
    <property type="component" value="Unassembled WGS sequence"/>
</dbReference>
<feature type="domain" description="WRKY" evidence="8">
    <location>
        <begin position="142"/>
        <end position="207"/>
    </location>
</feature>
<proteinExistence type="predicted"/>
<evidence type="ECO:0000313" key="9">
    <source>
        <dbReference type="EMBL" id="KAG6482774.1"/>
    </source>
</evidence>
<sequence>MAHQNVLATVTVQKQMELQGPWPSALNSSTTMLSTFVNPMPLQQVPPPTPKNCYGDAYNWRKYGQKQVKSSENARSYYRCTDSNCSVKKKVVHCPDGAIIEVIYRGKHNHDPPQKHRLSENSNCSSTPIQKTIREYVVQTEIDARHLNDGYRWRKYGQKFVKGNSNPRSYYRCTHSGCPVRKHVERSSHDAKSLLITYEGEHNHPQPSKYTNVSSSTAIKVATAVADEHLGTSPISGKSLSAKSPQNTKAEKANRGSKFELGDDRALESTQAHLNTAVEEEAADMNRENGGDPAPESAQALLSMEFNSSSGDSSGMNSSEGIKSSMINKTSASVSIQST</sequence>
<dbReference type="EMBL" id="JACMSC010000016">
    <property type="protein sequence ID" value="KAG6482774.1"/>
    <property type="molecule type" value="Genomic_DNA"/>
</dbReference>
<organism evidence="9 10">
    <name type="scientific">Zingiber officinale</name>
    <name type="common">Ginger</name>
    <name type="synonym">Amomum zingiber</name>
    <dbReference type="NCBI Taxonomy" id="94328"/>
    <lineage>
        <taxon>Eukaryota</taxon>
        <taxon>Viridiplantae</taxon>
        <taxon>Streptophyta</taxon>
        <taxon>Embryophyta</taxon>
        <taxon>Tracheophyta</taxon>
        <taxon>Spermatophyta</taxon>
        <taxon>Magnoliopsida</taxon>
        <taxon>Liliopsida</taxon>
        <taxon>Zingiberales</taxon>
        <taxon>Zingiberaceae</taxon>
        <taxon>Zingiber</taxon>
    </lineage>
</organism>
<evidence type="ECO:0000256" key="2">
    <source>
        <dbReference type="ARBA" id="ARBA00022737"/>
    </source>
</evidence>
<protein>
    <recommendedName>
        <fullName evidence="8">WRKY domain-containing protein</fullName>
    </recommendedName>
</protein>
<dbReference type="SUPFAM" id="SSF118290">
    <property type="entry name" value="WRKY DNA-binding domain"/>
    <property type="match status" value="2"/>
</dbReference>
<evidence type="ECO:0000259" key="8">
    <source>
        <dbReference type="PROSITE" id="PS50811"/>
    </source>
</evidence>
<keyword evidence="3" id="KW-0805">Transcription regulation</keyword>
<dbReference type="PANTHER" id="PTHR31221">
    <property type="entry name" value="WRKY TRANSCRIPTION FACTOR PROTEIN 1-RELATED"/>
    <property type="match status" value="1"/>
</dbReference>
<name>A0A8J5F992_ZINOF</name>
<comment type="subcellular location">
    <subcellularLocation>
        <location evidence="1">Nucleus</location>
    </subcellularLocation>
</comment>
<feature type="region of interest" description="Disordered" evidence="7">
    <location>
        <begin position="281"/>
        <end position="339"/>
    </location>
</feature>
<feature type="region of interest" description="Disordered" evidence="7">
    <location>
        <begin position="230"/>
        <end position="264"/>
    </location>
</feature>
<dbReference type="SMART" id="SM00774">
    <property type="entry name" value="WRKY"/>
    <property type="match status" value="2"/>
</dbReference>
<evidence type="ECO:0000256" key="3">
    <source>
        <dbReference type="ARBA" id="ARBA00023015"/>
    </source>
</evidence>
<keyword evidence="5" id="KW-0804">Transcription</keyword>
<feature type="domain" description="WRKY" evidence="8">
    <location>
        <begin position="49"/>
        <end position="113"/>
    </location>
</feature>
<dbReference type="PROSITE" id="PS50811">
    <property type="entry name" value="WRKY"/>
    <property type="match status" value="2"/>
</dbReference>
<dbReference type="InterPro" id="IPR036576">
    <property type="entry name" value="WRKY_dom_sf"/>
</dbReference>
<keyword evidence="2" id="KW-0677">Repeat</keyword>
<dbReference type="InterPro" id="IPR044810">
    <property type="entry name" value="WRKY_plant"/>
</dbReference>
<reference evidence="9 10" key="1">
    <citation type="submission" date="2020-08" db="EMBL/GenBank/DDBJ databases">
        <title>Plant Genome Project.</title>
        <authorList>
            <person name="Zhang R.-G."/>
        </authorList>
    </citation>
    <scope>NUCLEOTIDE SEQUENCE [LARGE SCALE GENOMIC DNA]</scope>
    <source>
        <tissue evidence="9">Rhizome</tissue>
    </source>
</reference>
<evidence type="ECO:0000313" key="10">
    <source>
        <dbReference type="Proteomes" id="UP000734854"/>
    </source>
</evidence>
<dbReference type="FunFam" id="2.20.25.80:FF:000006">
    <property type="entry name" value="WRKY transcription factor"/>
    <property type="match status" value="2"/>
</dbReference>
<evidence type="ECO:0000256" key="7">
    <source>
        <dbReference type="SAM" id="MobiDB-lite"/>
    </source>
</evidence>
<dbReference type="Gene3D" id="2.20.25.80">
    <property type="entry name" value="WRKY domain"/>
    <property type="match status" value="2"/>
</dbReference>
<feature type="compositionally biased region" description="Polar residues" evidence="7">
    <location>
        <begin position="233"/>
        <end position="248"/>
    </location>
</feature>
<dbReference type="GO" id="GO:0043565">
    <property type="term" value="F:sequence-specific DNA binding"/>
    <property type="evidence" value="ECO:0007669"/>
    <property type="project" value="InterPro"/>
</dbReference>